<dbReference type="RefSeq" id="WP_209679262.1">
    <property type="nucleotide sequence ID" value="NZ_JAGIOI010000001.1"/>
</dbReference>
<dbReference type="InterPro" id="IPR029753">
    <property type="entry name" value="D-isomer_DH_CS"/>
</dbReference>
<dbReference type="InterPro" id="IPR050223">
    <property type="entry name" value="D-isomer_2-hydroxyacid_DH"/>
</dbReference>
<dbReference type="PROSITE" id="PS00670">
    <property type="entry name" value="D_2_HYDROXYACID_DH_2"/>
    <property type="match status" value="1"/>
</dbReference>
<evidence type="ECO:0000313" key="5">
    <source>
        <dbReference type="Proteomes" id="UP000711614"/>
    </source>
</evidence>
<feature type="domain" description="D-isomer specific 2-hydroxyacid dehydrogenase NAD-binding" evidence="3">
    <location>
        <begin position="123"/>
        <end position="294"/>
    </location>
</feature>
<evidence type="ECO:0000259" key="3">
    <source>
        <dbReference type="Pfam" id="PF02826"/>
    </source>
</evidence>
<gene>
    <name evidence="4" type="ORF">JOF48_001573</name>
</gene>
<keyword evidence="2" id="KW-0520">NAD</keyword>
<dbReference type="SUPFAM" id="SSF51735">
    <property type="entry name" value="NAD(P)-binding Rossmann-fold domains"/>
    <property type="match status" value="1"/>
</dbReference>
<comment type="caution">
    <text evidence="4">The sequence shown here is derived from an EMBL/GenBank/DDBJ whole genome shotgun (WGS) entry which is preliminary data.</text>
</comment>
<protein>
    <submittedName>
        <fullName evidence="4">Phosphoglycerate dehydrogenase-like enzyme</fullName>
    </submittedName>
</protein>
<dbReference type="Pfam" id="PF02826">
    <property type="entry name" value="2-Hacid_dh_C"/>
    <property type="match status" value="1"/>
</dbReference>
<dbReference type="InterPro" id="IPR036291">
    <property type="entry name" value="NAD(P)-bd_dom_sf"/>
</dbReference>
<reference evidence="4 5" key="1">
    <citation type="submission" date="2021-03" db="EMBL/GenBank/DDBJ databases">
        <title>Sequencing the genomes of 1000 actinobacteria strains.</title>
        <authorList>
            <person name="Klenk H.-P."/>
        </authorList>
    </citation>
    <scope>NUCLEOTIDE SEQUENCE [LARGE SCALE GENOMIC DNA]</scope>
    <source>
        <strain evidence="4 5">DSM 16005</strain>
    </source>
</reference>
<dbReference type="Proteomes" id="UP000711614">
    <property type="component" value="Unassembled WGS sequence"/>
</dbReference>
<dbReference type="CDD" id="cd12167">
    <property type="entry name" value="2-Hacid_dh_8"/>
    <property type="match status" value="1"/>
</dbReference>
<accession>A0ABS4YVL9</accession>
<name>A0ABS4YVL9_9MICC</name>
<dbReference type="InterPro" id="IPR006140">
    <property type="entry name" value="D-isomer_DH_NAD-bd"/>
</dbReference>
<evidence type="ECO:0000256" key="2">
    <source>
        <dbReference type="ARBA" id="ARBA00023027"/>
    </source>
</evidence>
<dbReference type="SUPFAM" id="SSF52283">
    <property type="entry name" value="Formate/glycerate dehydrogenase catalytic domain-like"/>
    <property type="match status" value="1"/>
</dbReference>
<keyword evidence="5" id="KW-1185">Reference proteome</keyword>
<evidence type="ECO:0000256" key="1">
    <source>
        <dbReference type="ARBA" id="ARBA00023002"/>
    </source>
</evidence>
<evidence type="ECO:0000313" key="4">
    <source>
        <dbReference type="EMBL" id="MBP2412774.1"/>
    </source>
</evidence>
<organism evidence="4 5">
    <name type="scientific">Arthrobacter stackebrandtii</name>
    <dbReference type="NCBI Taxonomy" id="272161"/>
    <lineage>
        <taxon>Bacteria</taxon>
        <taxon>Bacillati</taxon>
        <taxon>Actinomycetota</taxon>
        <taxon>Actinomycetes</taxon>
        <taxon>Micrococcales</taxon>
        <taxon>Micrococcaceae</taxon>
        <taxon>Arthrobacter</taxon>
    </lineage>
</organism>
<sequence length="334" mass="35885">MPAKHPAAGLPQATLAMEPGLRDRLFTPAALNRLASNVSLQDRAITNLDMTGVDLSTTEILLGGWGCPVLDAGVLDRMPRLHTVVYTAGTVKGFVTDELFARGIQVSSGAATNAQPVAEFTLAAILLAGKRIFEIDAEYRTTGNYRPASTKSGRWGNYGLTVGIVSASLIGRRVIELLAPFDVEVLLYDPFHQLPGVQNVSLEHLLANSDVVSIHAPELPETRHMLNAETLALMQDGATLINTARGSLVDEPALLAELHARRLHAVVDVTEPDVLPPGSPWFHAPNLTLTPHIAGSQGNEMFRLGDSAVREIERLVAGQPLMHVVRQEALAFTA</sequence>
<proteinExistence type="predicted"/>
<dbReference type="PANTHER" id="PTHR10996">
    <property type="entry name" value="2-HYDROXYACID DEHYDROGENASE-RELATED"/>
    <property type="match status" value="1"/>
</dbReference>
<dbReference type="EMBL" id="JAGIOI010000001">
    <property type="protein sequence ID" value="MBP2412774.1"/>
    <property type="molecule type" value="Genomic_DNA"/>
</dbReference>
<keyword evidence="1" id="KW-0560">Oxidoreductase</keyword>
<dbReference type="PANTHER" id="PTHR10996:SF178">
    <property type="entry name" value="2-HYDROXYACID DEHYDROGENASE YGL185C-RELATED"/>
    <property type="match status" value="1"/>
</dbReference>
<dbReference type="Gene3D" id="3.40.50.720">
    <property type="entry name" value="NAD(P)-binding Rossmann-like Domain"/>
    <property type="match status" value="2"/>
</dbReference>